<evidence type="ECO:0008006" key="3">
    <source>
        <dbReference type="Google" id="ProtNLM"/>
    </source>
</evidence>
<proteinExistence type="predicted"/>
<evidence type="ECO:0000313" key="2">
    <source>
        <dbReference type="Proteomes" id="UP000481421"/>
    </source>
</evidence>
<comment type="caution">
    <text evidence="1">The sequence shown here is derived from an EMBL/GenBank/DDBJ whole genome shotgun (WGS) entry which is preliminary data.</text>
</comment>
<dbReference type="AlphaFoldDB" id="A0A6B3RK24"/>
<evidence type="ECO:0000313" key="1">
    <source>
        <dbReference type="EMBL" id="NEX46370.1"/>
    </source>
</evidence>
<dbReference type="EMBL" id="JAAIKE010000002">
    <property type="protein sequence ID" value="NEX46370.1"/>
    <property type="molecule type" value="Genomic_DNA"/>
</dbReference>
<protein>
    <recommendedName>
        <fullName evidence="3">Flagellar protein FlgN</fullName>
    </recommendedName>
</protein>
<accession>A0A6B3RK24</accession>
<keyword evidence="2" id="KW-1185">Reference proteome</keyword>
<name>A0A6B3RK24_9RHOB</name>
<gene>
    <name evidence="1" type="ORF">G3572_09135</name>
</gene>
<organism evidence="1 2">
    <name type="scientific">Pseudotabrizicola algicola</name>
    <dbReference type="NCBI Taxonomy" id="2709381"/>
    <lineage>
        <taxon>Bacteria</taxon>
        <taxon>Pseudomonadati</taxon>
        <taxon>Pseudomonadota</taxon>
        <taxon>Alphaproteobacteria</taxon>
        <taxon>Rhodobacterales</taxon>
        <taxon>Paracoccaceae</taxon>
        <taxon>Pseudotabrizicola</taxon>
    </lineage>
</organism>
<dbReference type="Proteomes" id="UP000481421">
    <property type="component" value="Unassembled WGS sequence"/>
</dbReference>
<dbReference type="RefSeq" id="WP_164610983.1">
    <property type="nucleotide sequence ID" value="NZ_JAAIKE010000002.1"/>
</dbReference>
<reference evidence="1 2" key="1">
    <citation type="submission" date="2020-02" db="EMBL/GenBank/DDBJ databases">
        <title>Rhodobacter algicola sp. nov., isolated from microalga culture.</title>
        <authorList>
            <person name="Park C.-Y."/>
        </authorList>
    </citation>
    <scope>NUCLEOTIDE SEQUENCE [LARGE SCALE GENOMIC DNA]</scope>
    <source>
        <strain evidence="1 2">ETT8</strain>
    </source>
</reference>
<sequence length="106" mass="11532">MTANAQETLRLVRQAVIAGNYRDLVDLLPELISREYMLSGADAESLARLRDEATRTANCLEAALAGVRAARRRTSEIIEANKGLTTYDRAGAKATVPFGAPNSRRV</sequence>